<dbReference type="SUPFAM" id="SSF103473">
    <property type="entry name" value="MFS general substrate transporter"/>
    <property type="match status" value="2"/>
</dbReference>
<comment type="caution">
    <text evidence="5">The sequence shown here is derived from an EMBL/GenBank/DDBJ whole genome shotgun (WGS) entry which is preliminary data.</text>
</comment>
<keyword evidence="1 4" id="KW-0812">Transmembrane</keyword>
<dbReference type="Pfam" id="PF07690">
    <property type="entry name" value="MFS_1"/>
    <property type="match status" value="1"/>
</dbReference>
<proteinExistence type="predicted"/>
<dbReference type="InterPro" id="IPR011701">
    <property type="entry name" value="MFS"/>
</dbReference>
<feature type="transmembrane region" description="Helical" evidence="4">
    <location>
        <begin position="202"/>
        <end position="227"/>
    </location>
</feature>
<sequence>MMKTRNCDVSQNPNRLLKVNLRAPMKKIKKFVVKRQQKYLFGKNSRKTLYIEENSFKQSSCGGHIIIIIFIVVVVVEQKYFIHSPSSWKQHGWTTGQIGPSLLDLQFISNTTLRKASAFLTAGSAGYLLGSILTGYFHGKVKGELLLFLCISGNVVMTTVIPWCSLYEIMVTAMVVRNVFFGGYDTVINARMMQTWRTASKFYMQVLHLSFAVGGILSPLATAPFLLNVMKNQNVSDTLVTASTNVKDIQNFVSGGEQIFNSSSNFGTDSGDTNNFQNVTGKESKLYQAYIITSCLLVTAAIPFLLLHLKRRGDNNVEKSQDGSLKKNKTMSFSFKILVLVNLAFLTCFDVAIEKGTHEFITAFCVTQFDWSKSKGSYLNSAFWAAYAFGRFSGIFTIQIIKPHKMIFIYMVGLILSYVGLLVSALFDYDIGLWICLPLSGFCMSIIFPTLFTWTEISLLPVTGAVTSLFVVCGSLGSVLNPIAIGTLMDNVTAMYFCYLLLGESGWTMGQTGPSFLDLQLITGSTLEKASAFLTSGSVGYLSGSMISGFLHNKLHGDLLLFVCVFVNVVCNLIIPWCSIYELMIFLMFLRHTFLGAWDTVGNAELIQIWGVDNMSYMQAIHFCFAFGGILSPLATAPFLYTGSPLDNNNTMVNTSESTAISTYSDQYSVNTSTVGMVNNYVVPNGDRSPVESKLYLAYLTTSCLSATSAIWFFISYIVSMKRKKHTDSPDDLDNLNRRKISLISKVVIVINLMFIGYMSQLKKPTMGFLTAFCVKQFNWTKANGSYATSAFWATFAFGRFLGIFIIRFFKPYKLIFTHILIIIFSFTGLLVTSLFGFSVGVWIFTPIAGFGMSVIFATIFTWTENELLPVTGKISSLFLIAASLGGMTNPLVIGTLMDTVTPMTSNA</sequence>
<feature type="transmembrane region" description="Helical" evidence="4">
    <location>
        <begin position="407"/>
        <end position="425"/>
    </location>
</feature>
<dbReference type="EMBL" id="JARBDR010000342">
    <property type="protein sequence ID" value="KAJ8313967.1"/>
    <property type="molecule type" value="Genomic_DNA"/>
</dbReference>
<dbReference type="PANTHER" id="PTHR23121:SF9">
    <property type="entry name" value="SODIUM-DEPENDENT GLUCOSE TRANSPORTER 1"/>
    <property type="match status" value="1"/>
</dbReference>
<keyword evidence="2 4" id="KW-1133">Transmembrane helix</keyword>
<dbReference type="PANTHER" id="PTHR23121">
    <property type="entry name" value="SODIUM-DEPENDENT GLUCOSE TRANSPORTER 1"/>
    <property type="match status" value="1"/>
</dbReference>
<keyword evidence="3 4" id="KW-0472">Membrane</keyword>
<dbReference type="Gene3D" id="1.20.1250.20">
    <property type="entry name" value="MFS general substrate transporter like domains"/>
    <property type="match status" value="3"/>
</dbReference>
<feature type="transmembrane region" description="Helical" evidence="4">
    <location>
        <begin position="116"/>
        <end position="138"/>
    </location>
</feature>
<feature type="transmembrane region" description="Helical" evidence="4">
    <location>
        <begin position="169"/>
        <end position="190"/>
    </location>
</feature>
<dbReference type="Proteomes" id="UP001217089">
    <property type="component" value="Unassembled WGS sequence"/>
</dbReference>
<feature type="transmembrane region" description="Helical" evidence="4">
    <location>
        <begin position="330"/>
        <end position="353"/>
    </location>
</feature>
<evidence type="ECO:0000256" key="4">
    <source>
        <dbReference type="SAM" id="Phobius"/>
    </source>
</evidence>
<evidence type="ECO:0000256" key="2">
    <source>
        <dbReference type="ARBA" id="ARBA00022989"/>
    </source>
</evidence>
<dbReference type="InterPro" id="IPR036259">
    <property type="entry name" value="MFS_trans_sf"/>
</dbReference>
<organism evidence="5 6">
    <name type="scientific">Tegillarca granosa</name>
    <name type="common">Malaysian cockle</name>
    <name type="synonym">Anadara granosa</name>
    <dbReference type="NCBI Taxonomy" id="220873"/>
    <lineage>
        <taxon>Eukaryota</taxon>
        <taxon>Metazoa</taxon>
        <taxon>Spiralia</taxon>
        <taxon>Lophotrochozoa</taxon>
        <taxon>Mollusca</taxon>
        <taxon>Bivalvia</taxon>
        <taxon>Autobranchia</taxon>
        <taxon>Pteriomorphia</taxon>
        <taxon>Arcoida</taxon>
        <taxon>Arcoidea</taxon>
        <taxon>Arcidae</taxon>
        <taxon>Tegillarca</taxon>
    </lineage>
</organism>
<feature type="transmembrane region" description="Helical" evidence="4">
    <location>
        <begin position="459"/>
        <end position="477"/>
    </location>
</feature>
<evidence type="ECO:0008006" key="7">
    <source>
        <dbReference type="Google" id="ProtNLM"/>
    </source>
</evidence>
<keyword evidence="6" id="KW-1185">Reference proteome</keyword>
<evidence type="ECO:0000313" key="6">
    <source>
        <dbReference type="Proteomes" id="UP001217089"/>
    </source>
</evidence>
<reference evidence="5 6" key="1">
    <citation type="submission" date="2022-12" db="EMBL/GenBank/DDBJ databases">
        <title>Chromosome-level genome of Tegillarca granosa.</title>
        <authorList>
            <person name="Kim J."/>
        </authorList>
    </citation>
    <scope>NUCLEOTIDE SEQUENCE [LARGE SCALE GENOMIC DNA]</scope>
    <source>
        <strain evidence="5">Teg-2019</strain>
        <tissue evidence="5">Adductor muscle</tissue>
    </source>
</reference>
<feature type="transmembrane region" description="Helical" evidence="4">
    <location>
        <begin position="559"/>
        <end position="577"/>
    </location>
</feature>
<feature type="transmembrane region" description="Helical" evidence="4">
    <location>
        <begin position="791"/>
        <end position="810"/>
    </location>
</feature>
<evidence type="ECO:0000256" key="3">
    <source>
        <dbReference type="ARBA" id="ARBA00023136"/>
    </source>
</evidence>
<evidence type="ECO:0000256" key="1">
    <source>
        <dbReference type="ARBA" id="ARBA00022692"/>
    </source>
</evidence>
<feature type="transmembrane region" description="Helical" evidence="4">
    <location>
        <begin position="287"/>
        <end position="309"/>
    </location>
</feature>
<feature type="transmembrane region" description="Helical" evidence="4">
    <location>
        <begin position="817"/>
        <end position="836"/>
    </location>
</feature>
<feature type="transmembrane region" description="Helical" evidence="4">
    <location>
        <begin position="621"/>
        <end position="641"/>
    </location>
</feature>
<feature type="transmembrane region" description="Helical" evidence="4">
    <location>
        <begin position="875"/>
        <end position="898"/>
    </location>
</feature>
<feature type="transmembrane region" description="Helical" evidence="4">
    <location>
        <begin position="741"/>
        <end position="760"/>
    </location>
</feature>
<accession>A0ABQ9FC25</accession>
<feature type="transmembrane region" description="Helical" evidence="4">
    <location>
        <begin position="842"/>
        <end position="863"/>
    </location>
</feature>
<feature type="transmembrane region" description="Helical" evidence="4">
    <location>
        <begin position="431"/>
        <end position="452"/>
    </location>
</feature>
<name>A0ABQ9FC25_TEGGR</name>
<evidence type="ECO:0000313" key="5">
    <source>
        <dbReference type="EMBL" id="KAJ8313967.1"/>
    </source>
</evidence>
<protein>
    <recommendedName>
        <fullName evidence="7">Sodium-dependent glucose transporter 1</fullName>
    </recommendedName>
</protein>
<gene>
    <name evidence="5" type="ORF">KUTeg_008528</name>
</gene>
<feature type="transmembrane region" description="Helical" evidence="4">
    <location>
        <begin position="381"/>
        <end position="400"/>
    </location>
</feature>
<feature type="transmembrane region" description="Helical" evidence="4">
    <location>
        <begin position="696"/>
        <end position="720"/>
    </location>
</feature>